<dbReference type="GO" id="GO:0004556">
    <property type="term" value="F:alpha-amylase activity"/>
    <property type="evidence" value="ECO:0007669"/>
    <property type="project" value="TreeGrafter"/>
</dbReference>
<dbReference type="InterPro" id="IPR045857">
    <property type="entry name" value="O16G_dom_2"/>
</dbReference>
<dbReference type="GO" id="GO:0009313">
    <property type="term" value="P:oligosaccharide catabolic process"/>
    <property type="evidence" value="ECO:0007669"/>
    <property type="project" value="TreeGrafter"/>
</dbReference>
<dbReference type="InterPro" id="IPR017853">
    <property type="entry name" value="GH"/>
</dbReference>
<dbReference type="PANTHER" id="PTHR10357:SF179">
    <property type="entry name" value="NEUTRAL AND BASIC AMINO ACID TRANSPORT PROTEIN RBAT"/>
    <property type="match status" value="1"/>
</dbReference>
<dbReference type="EMBL" id="MWWQ01000001">
    <property type="protein sequence ID" value="OZG54009.1"/>
    <property type="molecule type" value="Genomic_DNA"/>
</dbReference>
<accession>A0A261F4E6</accession>
<evidence type="ECO:0000256" key="2">
    <source>
        <dbReference type="SAM" id="MobiDB-lite"/>
    </source>
</evidence>
<dbReference type="InterPro" id="IPR013780">
    <property type="entry name" value="Glyco_hydro_b"/>
</dbReference>
<reference evidence="4 5" key="1">
    <citation type="journal article" date="2017" name="BMC Genomics">
        <title>Comparative genomic and phylogenomic analyses of the Bifidobacteriaceae family.</title>
        <authorList>
            <person name="Lugli G.A."/>
            <person name="Milani C."/>
            <person name="Turroni F."/>
            <person name="Duranti S."/>
            <person name="Mancabelli L."/>
            <person name="Mangifesta M."/>
            <person name="Ferrario C."/>
            <person name="Modesto M."/>
            <person name="Mattarelli P."/>
            <person name="Jiri K."/>
            <person name="van Sinderen D."/>
            <person name="Ventura M."/>
        </authorList>
    </citation>
    <scope>NUCLEOTIDE SEQUENCE [LARGE SCALE GENOMIC DNA]</scope>
    <source>
        <strain evidence="4 5">DSM 24744</strain>
    </source>
</reference>
<feature type="domain" description="Glycosyl hydrolase family 13 catalytic" evidence="3">
    <location>
        <begin position="46"/>
        <end position="420"/>
    </location>
</feature>
<organism evidence="4 5">
    <name type="scientific">Pseudoscardovia suis</name>
    <dbReference type="NCBI Taxonomy" id="987063"/>
    <lineage>
        <taxon>Bacteria</taxon>
        <taxon>Bacillati</taxon>
        <taxon>Actinomycetota</taxon>
        <taxon>Actinomycetes</taxon>
        <taxon>Bifidobacteriales</taxon>
        <taxon>Bifidobacteriaceae</taxon>
        <taxon>Pseudoscardovia</taxon>
    </lineage>
</organism>
<dbReference type="SUPFAM" id="SSF51011">
    <property type="entry name" value="Glycosyl hydrolase domain"/>
    <property type="match status" value="1"/>
</dbReference>
<evidence type="ECO:0000259" key="3">
    <source>
        <dbReference type="SMART" id="SM00642"/>
    </source>
</evidence>
<dbReference type="SUPFAM" id="SSF51445">
    <property type="entry name" value="(Trans)glycosidases"/>
    <property type="match status" value="1"/>
</dbReference>
<comment type="similarity">
    <text evidence="1">Belongs to the glycosyl hydrolase 13 family.</text>
</comment>
<name>A0A261F4E6_9BIFI</name>
<keyword evidence="5" id="KW-1185">Reference proteome</keyword>
<dbReference type="CDD" id="cd11348">
    <property type="entry name" value="AmyAc_2"/>
    <property type="match status" value="1"/>
</dbReference>
<dbReference type="Proteomes" id="UP000216454">
    <property type="component" value="Unassembled WGS sequence"/>
</dbReference>
<evidence type="ECO:0000313" key="4">
    <source>
        <dbReference type="EMBL" id="OZG54009.1"/>
    </source>
</evidence>
<dbReference type="Gene3D" id="3.90.400.10">
    <property type="entry name" value="Oligo-1,6-glucosidase, Domain 2"/>
    <property type="match status" value="1"/>
</dbReference>
<gene>
    <name evidence="4" type="ORF">PSSU_0112</name>
</gene>
<evidence type="ECO:0000256" key="1">
    <source>
        <dbReference type="ARBA" id="ARBA00008061"/>
    </source>
</evidence>
<dbReference type="Gene3D" id="3.20.20.80">
    <property type="entry name" value="Glycosidases"/>
    <property type="match status" value="2"/>
</dbReference>
<evidence type="ECO:0000313" key="5">
    <source>
        <dbReference type="Proteomes" id="UP000216454"/>
    </source>
</evidence>
<comment type="caution">
    <text evidence="4">The sequence shown here is derived from an EMBL/GenBank/DDBJ whole genome shotgun (WGS) entry which is preliminary data.</text>
</comment>
<dbReference type="InterPro" id="IPR006047">
    <property type="entry name" value="GH13_cat_dom"/>
</dbReference>
<sequence length="578" mass="63981">MAFNNDVNASPTSSTHSMNAADGSASPASVHTASDAEWLRNAVFYEIYPQSFADSNGDGIGDLPGITAKLDYITSLGATALWINPCYDSPFKDAGYDVRDYKEVAARYGTNQDLADLFAAAHERGIHVLLDLVPGHTSEEHPWFKASCKAEHNEYSDRYIWTNSWVEGAPGLPFIGGEAPRNGTYVLNFFKCQPALNYGFAKQTKPWMDSPDSPAAQGTRDAMVDVMLYWLGLGADGFRCDMADSLVKYDADDRPCTIAAWRDMLGRVRERFPHAVFVSEWGRPRLSLQAGFDMDFYLDWRWDGNPNGYSMLGRDTDYPLGDGPDASYFRATSTTGAARFVREYLPQLEDTRANGYFCFITCNHDTSRLAPRLTPREEQIAFTMYLTMPGVPFVYYGDEIGMRFRDLPSKEGGYTRTGSRTPMQWDGSVNLGFSDADPSQLYLPVDPSSDAPTVAAQDTDPDSQLNYMRFLINLRHELPELQADGGFEVLHASDDDRAFVYRRVAADATEDGTPLPADAIPASVIVALNPSTAAVTVHLDADQPRPQGLVLLHRGDHATYDPETRTITLPAQSATVMR</sequence>
<dbReference type="Pfam" id="PF00128">
    <property type="entry name" value="Alpha-amylase"/>
    <property type="match status" value="1"/>
</dbReference>
<protein>
    <submittedName>
        <fullName evidence="4">Alpha-amylase</fullName>
    </submittedName>
</protein>
<feature type="region of interest" description="Disordered" evidence="2">
    <location>
        <begin position="1"/>
        <end position="28"/>
    </location>
</feature>
<dbReference type="SMART" id="SM00642">
    <property type="entry name" value="Aamy"/>
    <property type="match status" value="1"/>
</dbReference>
<proteinExistence type="inferred from homology"/>
<feature type="compositionally biased region" description="Polar residues" evidence="2">
    <location>
        <begin position="1"/>
        <end position="18"/>
    </location>
</feature>
<dbReference type="Gene3D" id="2.60.40.1180">
    <property type="entry name" value="Golgi alpha-mannosidase II"/>
    <property type="match status" value="1"/>
</dbReference>
<dbReference type="AlphaFoldDB" id="A0A261F4E6"/>
<dbReference type="PANTHER" id="PTHR10357">
    <property type="entry name" value="ALPHA-AMYLASE FAMILY MEMBER"/>
    <property type="match status" value="1"/>
</dbReference>